<dbReference type="EMBL" id="JBHTJA010000010">
    <property type="protein sequence ID" value="MFD0900405.1"/>
    <property type="molecule type" value="Genomic_DNA"/>
</dbReference>
<proteinExistence type="predicted"/>
<dbReference type="Proteomes" id="UP001596972">
    <property type="component" value="Unassembled WGS sequence"/>
</dbReference>
<dbReference type="RefSeq" id="WP_378297405.1">
    <property type="nucleotide sequence ID" value="NZ_JBHTJA010000010.1"/>
</dbReference>
<organism evidence="1 2">
    <name type="scientific">Actinomadura sediminis</name>
    <dbReference type="NCBI Taxonomy" id="1038904"/>
    <lineage>
        <taxon>Bacteria</taxon>
        <taxon>Bacillati</taxon>
        <taxon>Actinomycetota</taxon>
        <taxon>Actinomycetes</taxon>
        <taxon>Streptosporangiales</taxon>
        <taxon>Thermomonosporaceae</taxon>
        <taxon>Actinomadura</taxon>
    </lineage>
</organism>
<accession>A0ABW3ELM8</accession>
<evidence type="ECO:0000313" key="1">
    <source>
        <dbReference type="EMBL" id="MFD0900405.1"/>
    </source>
</evidence>
<reference evidence="2" key="1">
    <citation type="journal article" date="2019" name="Int. J. Syst. Evol. Microbiol.">
        <title>The Global Catalogue of Microorganisms (GCM) 10K type strain sequencing project: providing services to taxonomists for standard genome sequencing and annotation.</title>
        <authorList>
            <consortium name="The Broad Institute Genomics Platform"/>
            <consortium name="The Broad Institute Genome Sequencing Center for Infectious Disease"/>
            <person name="Wu L."/>
            <person name="Ma J."/>
        </authorList>
    </citation>
    <scope>NUCLEOTIDE SEQUENCE [LARGE SCALE GENOMIC DNA]</scope>
    <source>
        <strain evidence="2">JCM 31202</strain>
    </source>
</reference>
<comment type="caution">
    <text evidence="1">The sequence shown here is derived from an EMBL/GenBank/DDBJ whole genome shotgun (WGS) entry which is preliminary data.</text>
</comment>
<keyword evidence="2" id="KW-1185">Reference proteome</keyword>
<gene>
    <name evidence="1" type="ORF">ACFQ11_08380</name>
</gene>
<sequence length="246" mass="27333">MKIVNEQLAVTARLVPPHDNGYLLLAAEVGTWRGPFASHGRAHRALLERLTALAARLTARDEVEEATVFRAILRPPGEGGALLRRRGVAPARYDVVVLTRTTDPAAALALRGEPDYKELAEALGTAARRTHHIAARDTRRLGDVDHRPDDAFLFNYFYADDGETLLDVWQYTAGWFQAKTGLANSALMQPLDGEPAEYGVVNHASWPTLRAFLPGLIFRPTFRRFVLANFKANGIAAQPIIYRRLR</sequence>
<protein>
    <submittedName>
        <fullName evidence="1">Uncharacterized protein</fullName>
    </submittedName>
</protein>
<name>A0ABW3ELM8_9ACTN</name>
<evidence type="ECO:0000313" key="2">
    <source>
        <dbReference type="Proteomes" id="UP001596972"/>
    </source>
</evidence>